<dbReference type="EMBL" id="KZ805499">
    <property type="protein sequence ID" value="PVH95365.1"/>
    <property type="molecule type" value="Genomic_DNA"/>
</dbReference>
<dbReference type="AlphaFoldDB" id="A0A2V1DBE9"/>
<organism evidence="1 2">
    <name type="scientific">Periconia macrospinosa</name>
    <dbReference type="NCBI Taxonomy" id="97972"/>
    <lineage>
        <taxon>Eukaryota</taxon>
        <taxon>Fungi</taxon>
        <taxon>Dikarya</taxon>
        <taxon>Ascomycota</taxon>
        <taxon>Pezizomycotina</taxon>
        <taxon>Dothideomycetes</taxon>
        <taxon>Pleosporomycetidae</taxon>
        <taxon>Pleosporales</taxon>
        <taxon>Massarineae</taxon>
        <taxon>Periconiaceae</taxon>
        <taxon>Periconia</taxon>
    </lineage>
</organism>
<evidence type="ECO:0000313" key="2">
    <source>
        <dbReference type="Proteomes" id="UP000244855"/>
    </source>
</evidence>
<reference evidence="1 2" key="1">
    <citation type="journal article" date="2018" name="Sci. Rep.">
        <title>Comparative genomics provides insights into the lifestyle and reveals functional heterogeneity of dark septate endophytic fungi.</title>
        <authorList>
            <person name="Knapp D.G."/>
            <person name="Nemeth J.B."/>
            <person name="Barry K."/>
            <person name="Hainaut M."/>
            <person name="Henrissat B."/>
            <person name="Johnson J."/>
            <person name="Kuo A."/>
            <person name="Lim J.H.P."/>
            <person name="Lipzen A."/>
            <person name="Nolan M."/>
            <person name="Ohm R.A."/>
            <person name="Tamas L."/>
            <person name="Grigoriev I.V."/>
            <person name="Spatafora J.W."/>
            <person name="Nagy L.G."/>
            <person name="Kovacs G.M."/>
        </authorList>
    </citation>
    <scope>NUCLEOTIDE SEQUENCE [LARGE SCALE GENOMIC DNA]</scope>
    <source>
        <strain evidence="1 2">DSE2036</strain>
    </source>
</reference>
<evidence type="ECO:0000313" key="1">
    <source>
        <dbReference type="EMBL" id="PVH95365.1"/>
    </source>
</evidence>
<protein>
    <recommendedName>
        <fullName evidence="3">WD40 repeat-like protein</fullName>
    </recommendedName>
</protein>
<dbReference type="Proteomes" id="UP000244855">
    <property type="component" value="Unassembled WGS sequence"/>
</dbReference>
<evidence type="ECO:0008006" key="3">
    <source>
        <dbReference type="Google" id="ProtNLM"/>
    </source>
</evidence>
<gene>
    <name evidence="1" type="ORF">DM02DRAFT_537496</name>
</gene>
<dbReference type="InterPro" id="IPR036322">
    <property type="entry name" value="WD40_repeat_dom_sf"/>
</dbReference>
<dbReference type="OrthoDB" id="3759755at2759"/>
<keyword evidence="2" id="KW-1185">Reference proteome</keyword>
<name>A0A2V1DBE9_9PLEO</name>
<sequence length="451" mass="49974">MNEYFRPLYPSLNKGATNETRLQQHRRRLSLRDSSLVISTAVSSTGWLATATMTDICLYDLNTQDRTREFKPCCEFAIKMMSKHEKVRAVAISDHLLAVVTHYRLLVYEYREGEKPENILPASMRIDVNESWTPKSVAILQAKSSSNMHQTDVAWVAVGGEGVNGVKLFMFSKGATCWTAHRNHRITLTCHSATSSIRNVGFSQYLRANRFIVFGVTSDNRLLCWEIFSHESLSPTVVHGWEVDKDMGQNSLSHRAEITSVSIFESPCGRPYIFCAVNQKHGSQQLRTFLTPLIKAPINIYSQAASLPETVVGRHVLAGAATTNGRFLVTVEEGKMKLLTLRGSHQGGLTCLEQHLDWNSSLRSTIKDLTGISLFLKEGQSRIEITAVDGRGHLAFATVSVPCMPISAPLALGPQFRRMTPELSGSPIMREPIVGELSGDAIEDVIVVGLS</sequence>
<accession>A0A2V1DBE9</accession>
<dbReference type="SUPFAM" id="SSF50978">
    <property type="entry name" value="WD40 repeat-like"/>
    <property type="match status" value="1"/>
</dbReference>
<proteinExistence type="predicted"/>